<dbReference type="VEuPathDB" id="AmoebaDB:NAEGRDRAFT_64068"/>
<keyword evidence="1" id="KW-1133">Transmembrane helix</keyword>
<organism evidence="3">
    <name type="scientific">Naegleria gruberi</name>
    <name type="common">Amoeba</name>
    <dbReference type="NCBI Taxonomy" id="5762"/>
    <lineage>
        <taxon>Eukaryota</taxon>
        <taxon>Discoba</taxon>
        <taxon>Heterolobosea</taxon>
        <taxon>Tetramitia</taxon>
        <taxon>Eutetramitia</taxon>
        <taxon>Vahlkampfiidae</taxon>
        <taxon>Naegleria</taxon>
    </lineage>
</organism>
<dbReference type="KEGG" id="ngr:NAEGRDRAFT_64068"/>
<sequence>MMLLKGCTWKSTSPHAHGCMFIVLCCFMIIIMMMHGTVSASWNERDATRLRNRFVANMTRHHAEFIGKFPEVNRVDVSSFPIILDERSNQILSVYWNLVDHSERLIAFDVLSGGKTMVSSFEFPKNFSRLNENRSIMDNERSFMYLPRIWNHKIWYVLKIDTSKNYETFGKAVVMTGTASETEIVDLAIDNKSILYVSYKDKISAFNMSSPYLNGQLMWTVFNYDQNTIEFGNILLSSSSIFVSNIQRSPSQINPFHVGLIEINRMGVVVHRTAFNPSLATKTPSLPNHIVNLDDGYILTSHQSSNISTHLTLYHESDISHPVSQFDLRMPKYLNNVKRFECSNILAFTESNDDDNSFSILCTLSETEILVKTVTVLFKFALIDKGSASTRIQITEESIYDSPRFYLCNTQLVTLNHGGGGDDNGDNFNGDYFGFVCDNHVIIYSQSGVGEAASRIILDSNISAFRDMIGAANGMFYLMTDLYLQSLRHNIE</sequence>
<dbReference type="RefSeq" id="XP_002680984.1">
    <property type="nucleotide sequence ID" value="XM_002680938.1"/>
</dbReference>
<dbReference type="GeneID" id="8849689"/>
<reference evidence="2 3" key="1">
    <citation type="journal article" date="2010" name="Cell">
        <title>The genome of Naegleria gruberi illuminates early eukaryotic versatility.</title>
        <authorList>
            <person name="Fritz-Laylin L.K."/>
            <person name="Prochnik S.E."/>
            <person name="Ginger M.L."/>
            <person name="Dacks J.B."/>
            <person name="Carpenter M.L."/>
            <person name="Field M.C."/>
            <person name="Kuo A."/>
            <person name="Paredez A."/>
            <person name="Chapman J."/>
            <person name="Pham J."/>
            <person name="Shu S."/>
            <person name="Neupane R."/>
            <person name="Cipriano M."/>
            <person name="Mancuso J."/>
            <person name="Tu H."/>
            <person name="Salamov A."/>
            <person name="Lindquist E."/>
            <person name="Shapiro H."/>
            <person name="Lucas S."/>
            <person name="Grigoriev I.V."/>
            <person name="Cande W.Z."/>
            <person name="Fulton C."/>
            <person name="Rokhsar D.S."/>
            <person name="Dawson S.C."/>
        </authorList>
    </citation>
    <scope>NUCLEOTIDE SEQUENCE [LARGE SCALE GENOMIC DNA]</scope>
    <source>
        <strain evidence="2 3">NEG-M</strain>
    </source>
</reference>
<dbReference type="Proteomes" id="UP000006671">
    <property type="component" value="Unassembled WGS sequence"/>
</dbReference>
<gene>
    <name evidence="2" type="ORF">NAEGRDRAFT_64068</name>
</gene>
<keyword evidence="3" id="KW-1185">Reference proteome</keyword>
<evidence type="ECO:0000313" key="2">
    <source>
        <dbReference type="EMBL" id="EFC48240.1"/>
    </source>
</evidence>
<protein>
    <submittedName>
        <fullName evidence="2">Predicted protein</fullName>
    </submittedName>
</protein>
<evidence type="ECO:0000313" key="3">
    <source>
        <dbReference type="Proteomes" id="UP000006671"/>
    </source>
</evidence>
<keyword evidence="1" id="KW-0472">Membrane</keyword>
<feature type="transmembrane region" description="Helical" evidence="1">
    <location>
        <begin position="21"/>
        <end position="42"/>
    </location>
</feature>
<evidence type="ECO:0000256" key="1">
    <source>
        <dbReference type="SAM" id="Phobius"/>
    </source>
</evidence>
<keyword evidence="1" id="KW-0812">Transmembrane</keyword>
<accession>D2V5A2</accession>
<dbReference type="EMBL" id="GG738852">
    <property type="protein sequence ID" value="EFC48240.1"/>
    <property type="molecule type" value="Genomic_DNA"/>
</dbReference>
<proteinExistence type="predicted"/>
<dbReference type="InParanoid" id="D2V5A2"/>
<dbReference type="AlphaFoldDB" id="D2V5A2"/>
<name>D2V5A2_NAEGR</name>